<proteinExistence type="predicted"/>
<feature type="compositionally biased region" description="Low complexity" evidence="1">
    <location>
        <begin position="1"/>
        <end position="14"/>
    </location>
</feature>
<keyword evidence="3" id="KW-1185">Reference proteome</keyword>
<reference evidence="2 3" key="1">
    <citation type="submission" date="2017-04" db="EMBL/GenBank/DDBJ databases">
        <title>Draft genome sequence of Marssonina coronaria NL1: causal agent of apple blotch.</title>
        <authorList>
            <person name="Cheng Q."/>
        </authorList>
    </citation>
    <scope>NUCLEOTIDE SEQUENCE [LARGE SCALE GENOMIC DNA]</scope>
    <source>
        <strain evidence="2 3">NL1</strain>
    </source>
</reference>
<evidence type="ECO:0000256" key="1">
    <source>
        <dbReference type="SAM" id="MobiDB-lite"/>
    </source>
</evidence>
<name>A0A218Z2B6_9HELO</name>
<dbReference type="EMBL" id="MZNU01000279">
    <property type="protein sequence ID" value="OWP01386.1"/>
    <property type="molecule type" value="Genomic_DNA"/>
</dbReference>
<protein>
    <submittedName>
        <fullName evidence="2">Uncharacterized protein</fullName>
    </submittedName>
</protein>
<evidence type="ECO:0000313" key="2">
    <source>
        <dbReference type="EMBL" id="OWP01386.1"/>
    </source>
</evidence>
<organism evidence="2 3">
    <name type="scientific">Diplocarpon coronariae</name>
    <dbReference type="NCBI Taxonomy" id="2795749"/>
    <lineage>
        <taxon>Eukaryota</taxon>
        <taxon>Fungi</taxon>
        <taxon>Dikarya</taxon>
        <taxon>Ascomycota</taxon>
        <taxon>Pezizomycotina</taxon>
        <taxon>Leotiomycetes</taxon>
        <taxon>Helotiales</taxon>
        <taxon>Drepanopezizaceae</taxon>
        <taxon>Diplocarpon</taxon>
    </lineage>
</organism>
<feature type="region of interest" description="Disordered" evidence="1">
    <location>
        <begin position="1"/>
        <end position="43"/>
    </location>
</feature>
<dbReference type="AlphaFoldDB" id="A0A218Z2B6"/>
<gene>
    <name evidence="2" type="ORF">B2J93_2796</name>
</gene>
<evidence type="ECO:0000313" key="3">
    <source>
        <dbReference type="Proteomes" id="UP000242519"/>
    </source>
</evidence>
<dbReference type="Proteomes" id="UP000242519">
    <property type="component" value="Unassembled WGS sequence"/>
</dbReference>
<sequence>MLGQASSSGGSSAADRPGTTTNEAELPVAEAATPSQSRERPADAVTPQFLRANSALISADGLAALARFSKLPLELRLAVWGLCIWRRFVQWSAGGGALPVISAASQESSKEGWESEQVCDARSSETQDKRVIFLDVDNNLVHCNSAYPRSSIPRAHDDRTGPMLAPFARALPAVLSYDKETRDFKFTPAWGADPRIIALPFEEALLIASHVLADTLETGVHRTFFNILASAFPELEKFILTEDSVCPGSGDEVEIFSMEE</sequence>
<comment type="caution">
    <text evidence="2">The sequence shown here is derived from an EMBL/GenBank/DDBJ whole genome shotgun (WGS) entry which is preliminary data.</text>
</comment>
<dbReference type="InParanoid" id="A0A218Z2B6"/>
<accession>A0A218Z2B6</accession>